<dbReference type="SUPFAM" id="SSF54695">
    <property type="entry name" value="POZ domain"/>
    <property type="match status" value="1"/>
</dbReference>
<feature type="region of interest" description="Disordered" evidence="3">
    <location>
        <begin position="1384"/>
        <end position="1545"/>
    </location>
</feature>
<feature type="region of interest" description="Disordered" evidence="3">
    <location>
        <begin position="1278"/>
        <end position="1371"/>
    </location>
</feature>
<feature type="repeat" description="RCC1" evidence="2">
    <location>
        <begin position="177"/>
        <end position="244"/>
    </location>
</feature>
<dbReference type="PANTHER" id="PTHR22872">
    <property type="entry name" value="BTK-BINDING PROTEIN-RELATED"/>
    <property type="match status" value="1"/>
</dbReference>
<feature type="repeat" description="RCC1" evidence="2">
    <location>
        <begin position="413"/>
        <end position="468"/>
    </location>
</feature>
<dbReference type="Gene3D" id="1.25.40.20">
    <property type="entry name" value="Ankyrin repeat-containing domain"/>
    <property type="match status" value="1"/>
</dbReference>
<dbReference type="Gene3D" id="2.130.10.30">
    <property type="entry name" value="Regulator of chromosome condensation 1/beta-lactamase-inhibitor protein II"/>
    <property type="match status" value="1"/>
</dbReference>
<feature type="repeat" description="RCC1" evidence="2">
    <location>
        <begin position="320"/>
        <end position="380"/>
    </location>
</feature>
<dbReference type="InterPro" id="IPR011333">
    <property type="entry name" value="SKP1/BTB/POZ_sf"/>
</dbReference>
<dbReference type="InterPro" id="IPR051625">
    <property type="entry name" value="Signaling_Regulatory_Domain"/>
</dbReference>
<feature type="compositionally biased region" description="Polar residues" evidence="3">
    <location>
        <begin position="1454"/>
        <end position="1470"/>
    </location>
</feature>
<dbReference type="InterPro" id="IPR000210">
    <property type="entry name" value="BTB/POZ_dom"/>
</dbReference>
<comment type="caution">
    <text evidence="5">The sequence shown here is derived from an EMBL/GenBank/DDBJ whole genome shotgun (WGS) entry which is preliminary data.</text>
</comment>
<evidence type="ECO:0000256" key="2">
    <source>
        <dbReference type="PROSITE-ProRule" id="PRU00235"/>
    </source>
</evidence>
<dbReference type="PROSITE" id="PS50097">
    <property type="entry name" value="BTB"/>
    <property type="match status" value="1"/>
</dbReference>
<dbReference type="InterPro" id="IPR002110">
    <property type="entry name" value="Ankyrin_rpt"/>
</dbReference>
<feature type="repeat" description="RCC1" evidence="2">
    <location>
        <begin position="253"/>
        <end position="319"/>
    </location>
</feature>
<evidence type="ECO:0000313" key="5">
    <source>
        <dbReference type="EMBL" id="KAJ3724184.1"/>
    </source>
</evidence>
<dbReference type="Pfam" id="PF13540">
    <property type="entry name" value="RCC1_2"/>
    <property type="match status" value="1"/>
</dbReference>
<protein>
    <recommendedName>
        <fullName evidence="4">BTB domain-containing protein</fullName>
    </recommendedName>
</protein>
<name>A0AA38JDR4_9AGAR</name>
<evidence type="ECO:0000256" key="1">
    <source>
        <dbReference type="ARBA" id="ARBA00022737"/>
    </source>
</evidence>
<dbReference type="InterPro" id="IPR036770">
    <property type="entry name" value="Ankyrin_rpt-contain_sf"/>
</dbReference>
<feature type="compositionally biased region" description="Low complexity" evidence="3">
    <location>
        <begin position="1429"/>
        <end position="1444"/>
    </location>
</feature>
<feature type="compositionally biased region" description="Basic and acidic residues" evidence="3">
    <location>
        <begin position="1605"/>
        <end position="1614"/>
    </location>
</feature>
<dbReference type="SUPFAM" id="SSF48403">
    <property type="entry name" value="Ankyrin repeat"/>
    <property type="match status" value="1"/>
</dbReference>
<dbReference type="EMBL" id="JANVFO010000050">
    <property type="protein sequence ID" value="KAJ3724184.1"/>
    <property type="molecule type" value="Genomic_DNA"/>
</dbReference>
<keyword evidence="6" id="KW-1185">Reference proteome</keyword>
<dbReference type="InterPro" id="IPR000408">
    <property type="entry name" value="Reg_chr_condens"/>
</dbReference>
<dbReference type="Pfam" id="PF12796">
    <property type="entry name" value="Ank_2"/>
    <property type="match status" value="1"/>
</dbReference>
<dbReference type="SMART" id="SM00248">
    <property type="entry name" value="ANK"/>
    <property type="match status" value="2"/>
</dbReference>
<evidence type="ECO:0000313" key="6">
    <source>
        <dbReference type="Proteomes" id="UP001176059"/>
    </source>
</evidence>
<evidence type="ECO:0000259" key="4">
    <source>
        <dbReference type="PROSITE" id="PS50097"/>
    </source>
</evidence>
<dbReference type="Pfam" id="PF00651">
    <property type="entry name" value="BTB"/>
    <property type="match status" value="1"/>
</dbReference>
<dbReference type="PANTHER" id="PTHR22872:SF2">
    <property type="entry name" value="INHIBITOR OF BRUTON TYROSINE KINASE"/>
    <property type="match status" value="1"/>
</dbReference>
<dbReference type="Proteomes" id="UP001176059">
    <property type="component" value="Unassembled WGS sequence"/>
</dbReference>
<feature type="region of interest" description="Disordered" evidence="3">
    <location>
        <begin position="775"/>
        <end position="796"/>
    </location>
</feature>
<feature type="compositionally biased region" description="Polar residues" evidence="3">
    <location>
        <begin position="1481"/>
        <end position="1494"/>
    </location>
</feature>
<feature type="compositionally biased region" description="Basic residues" evidence="3">
    <location>
        <begin position="1630"/>
        <end position="1639"/>
    </location>
</feature>
<reference evidence="5" key="1">
    <citation type="submission" date="2022-08" db="EMBL/GenBank/DDBJ databases">
        <authorList>
            <consortium name="DOE Joint Genome Institute"/>
            <person name="Min B."/>
            <person name="Sierra-Patev S."/>
            <person name="Naranjo-Ortiz M."/>
            <person name="Looney B."/>
            <person name="Konkel Z."/>
            <person name="Slot J.C."/>
            <person name="Sakamoto Y."/>
            <person name="Steenwyk J.L."/>
            <person name="Rokas A."/>
            <person name="Carro J."/>
            <person name="Camarero S."/>
            <person name="Ferreira P."/>
            <person name="Molpeceres G."/>
            <person name="Ruiz-duenas F.J."/>
            <person name="Serrano A."/>
            <person name="Henrissat B."/>
            <person name="Drula E."/>
            <person name="Hughes K.W."/>
            <person name="Mata J.L."/>
            <person name="Ishikawa N.K."/>
            <person name="Vargas-Isla R."/>
            <person name="Ushijima S."/>
            <person name="Smith C.A."/>
            <person name="Ahrendt S."/>
            <person name="Andreopoulos W."/>
            <person name="He G."/>
            <person name="LaButti K."/>
            <person name="Lipzen A."/>
            <person name="Ng V."/>
            <person name="Riley R."/>
            <person name="Sandor L."/>
            <person name="Barry K."/>
            <person name="Martinez A.T."/>
            <person name="Xiao Y."/>
            <person name="Gibbons J.G."/>
            <person name="Terashima K."/>
            <person name="Hibbett D.S."/>
            <person name="Grigoriev I.V."/>
        </authorList>
    </citation>
    <scope>NUCLEOTIDE SEQUENCE</scope>
    <source>
        <strain evidence="5">ET3784</strain>
    </source>
</reference>
<feature type="domain" description="BTB" evidence="4">
    <location>
        <begin position="1056"/>
        <end position="1121"/>
    </location>
</feature>
<dbReference type="SUPFAM" id="SSF50985">
    <property type="entry name" value="RCC1/BLIP-II"/>
    <property type="match status" value="1"/>
</dbReference>
<dbReference type="CDD" id="cd18186">
    <property type="entry name" value="BTB_POZ_ZBTB_KLHL-like"/>
    <property type="match status" value="1"/>
</dbReference>
<evidence type="ECO:0000256" key="3">
    <source>
        <dbReference type="SAM" id="MobiDB-lite"/>
    </source>
</evidence>
<proteinExistence type="predicted"/>
<dbReference type="PROSITE" id="PS50012">
    <property type="entry name" value="RCC1_3"/>
    <property type="match status" value="4"/>
</dbReference>
<dbReference type="Gene3D" id="3.30.710.10">
    <property type="entry name" value="Potassium Channel Kv1.1, Chain A"/>
    <property type="match status" value="1"/>
</dbReference>
<accession>A0AA38JDR4</accession>
<feature type="compositionally biased region" description="Low complexity" evidence="3">
    <location>
        <begin position="1667"/>
        <end position="1679"/>
    </location>
</feature>
<organism evidence="5 6">
    <name type="scientific">Lentinula guzmanii</name>
    <dbReference type="NCBI Taxonomy" id="2804957"/>
    <lineage>
        <taxon>Eukaryota</taxon>
        <taxon>Fungi</taxon>
        <taxon>Dikarya</taxon>
        <taxon>Basidiomycota</taxon>
        <taxon>Agaricomycotina</taxon>
        <taxon>Agaricomycetes</taxon>
        <taxon>Agaricomycetidae</taxon>
        <taxon>Agaricales</taxon>
        <taxon>Marasmiineae</taxon>
        <taxon>Omphalotaceae</taxon>
        <taxon>Lentinula</taxon>
    </lineage>
</organism>
<sequence length="1697" mass="183059">MTSSVGTLLHAHFHLRNQQAFQRLLASSNVSIGAGDTTHFGGMSVGSSPRSLKSKAIREEDRIDINARDGFGRTVLHLASASIDASSVEYVRILLKHPEINVNLQDRESQWTALHRAMYVGNLGVVLLLLQHSNTDTALKDLEGYTAFDLYNSTVEGTKPQFPATSTLSPIQSVDGAELFTWGVNRNASLGHGDGSDRTFPDHVSVPRTIIKNSDHLAVEDRFARIGVRQVKMGRLHTGVITNSPSSFGTSGSELSLCGFGSGGRLGVSQHTQYALRPLSWASVSQGQSNAARAPTQPTRVEVIAVALGQDHTLALTENGEIYSWGLNRFSQLGYNIDDGSSAAQVFSLDDPSEFIQSSSRSDTTTISNGEQIQLIPRRVYGPLKKEFVLGIAASKGASACWVRDGTDGAGGSNVYTWGLNGGQLGYDRTTTGLGAQVQVLPRKVTKITRPVVQIALGESAMACLLSGVGSVGGGWKGDVLVFWGDQVGRVSFPIHTFPLPISPYRPPQALKSTRIVKIVCSDESPPPFSLNSITSSSAAPTNGSSQLSHTSASNLSAMLSQSNTTNANQNQINFACVSEGGEVFTFGVPGVPPVGALSSGSSDADTDGNGGSGMALAKIIKPQRVWALRRGLVGAVRDVAIGRDGSLIVCTDSGHVYVRTRSSDTVFGGGSKSSGGGGKSQKFTRIPYLQRIVGVCASATGAFGALRVDAEVKPIHWPAVDEDLLAKKGGQGLAKAIDALKGWDLIHDMKSIRPWLWKESVDSPLDNEWLEDSSFNATSPIPNPKSSPSSLPQIPTVRREQLEDDADEYDDDGDLDIKQDIRSLWELCSFVAKQDKANLDSWLGKLPYGADLMVYVYPESSMTSVKKGRSKSKASSTSSRLSFPLHAVILGMRSNAVATALLSPSESVFECKPDHRPAGSLQNISISALHPRDSATSALRNMAFTNFHPLSVLILVHYIYTDVLICIWDRRVSTGVPPIPSSEAPKVTPALGMQVKSELQTLAKIFVLPEMQKAMESVVKRPVIGTLRTNLVATWNLNNASSPSPSLQASSLLGPDVVLRLAEGHEFYAHSTILRARSAYFEDFLGEEEWTRKRKGNGGLLAIDMQHLKSGVMEYVMRWLCCGQTEGLFGSLEFAHSVDTVLEFLFEIIAVANELLLFPLVLLTSQLVLKFLNIHNACYILSEASHYHAYELVTSVEGYISENLETLMETHMLDVLSPSLIKHLSAYIRTRQEEKASVVRSNRLVNHAMSKWQEWLENEDIPTIFVPCTGLRRKRKLSQANKFSSPPSSSPIMSTSFGQKDLGKTTPSSPVFRPWTTVSPALKPQAPIREGDDIFDMDDMDIGLPSIDPVESRPPLAQPSSGPSPVWKASSVSRVDMRSVMAEAASASESQPKSTRIYTVGQIRASPSDGTLSHTTRLRHVASNIDMSSTPSPSPRRSGAGSSWKVSHAPGSDSATSNAFPVLGSSPTPASKYRDPPVPSNTRPPLQASSSSGPALGPVFSPSRQSTLKAQASAPRRVSSNSVKANPKAWVSTPVHEPLPPTITNTDGKGISFVAIQQAQLEQGTSNIKDKRSLLEIQQEEQAKREEEDFLKWWNAEEERVRLETEAMERMHANGDQGRQGSRNQNQKSKQKKSKKGKGPNAGDDNGEEPSSSRSTPKRPRPANAHSPQSGNGPSSGSRRGHGGKKGPPAPPVSVE</sequence>
<keyword evidence="1" id="KW-0677">Repeat</keyword>
<feature type="compositionally biased region" description="Low complexity" evidence="3">
    <location>
        <begin position="1285"/>
        <end position="1297"/>
    </location>
</feature>
<dbReference type="InterPro" id="IPR009091">
    <property type="entry name" value="RCC1/BLIP-II"/>
</dbReference>
<gene>
    <name evidence="5" type="ORF">DFJ43DRAFT_1123639</name>
</gene>
<feature type="region of interest" description="Disordered" evidence="3">
    <location>
        <begin position="532"/>
        <end position="551"/>
    </location>
</feature>
<feature type="region of interest" description="Disordered" evidence="3">
    <location>
        <begin position="1605"/>
        <end position="1697"/>
    </location>
</feature>
<reference evidence="5" key="2">
    <citation type="journal article" date="2023" name="Proc. Natl. Acad. Sci. U.S.A.">
        <title>A global phylogenomic analysis of the shiitake genus Lentinula.</title>
        <authorList>
            <person name="Sierra-Patev S."/>
            <person name="Min B."/>
            <person name="Naranjo-Ortiz M."/>
            <person name="Looney B."/>
            <person name="Konkel Z."/>
            <person name="Slot J.C."/>
            <person name="Sakamoto Y."/>
            <person name="Steenwyk J.L."/>
            <person name="Rokas A."/>
            <person name="Carro J."/>
            <person name="Camarero S."/>
            <person name="Ferreira P."/>
            <person name="Molpeceres G."/>
            <person name="Ruiz-Duenas F.J."/>
            <person name="Serrano A."/>
            <person name="Henrissat B."/>
            <person name="Drula E."/>
            <person name="Hughes K.W."/>
            <person name="Mata J.L."/>
            <person name="Ishikawa N.K."/>
            <person name="Vargas-Isla R."/>
            <person name="Ushijima S."/>
            <person name="Smith C.A."/>
            <person name="Donoghue J."/>
            <person name="Ahrendt S."/>
            <person name="Andreopoulos W."/>
            <person name="He G."/>
            <person name="LaButti K."/>
            <person name="Lipzen A."/>
            <person name="Ng V."/>
            <person name="Riley R."/>
            <person name="Sandor L."/>
            <person name="Barry K."/>
            <person name="Martinez A.T."/>
            <person name="Xiao Y."/>
            <person name="Gibbons J.G."/>
            <person name="Terashima K."/>
            <person name="Grigoriev I.V."/>
            <person name="Hibbett D."/>
        </authorList>
    </citation>
    <scope>NUCLEOTIDE SEQUENCE</scope>
    <source>
        <strain evidence="5">ET3784</strain>
    </source>
</reference>